<organism evidence="2 4">
    <name type="scientific">Didymodactylos carnosus</name>
    <dbReference type="NCBI Taxonomy" id="1234261"/>
    <lineage>
        <taxon>Eukaryota</taxon>
        <taxon>Metazoa</taxon>
        <taxon>Spiralia</taxon>
        <taxon>Gnathifera</taxon>
        <taxon>Rotifera</taxon>
        <taxon>Eurotatoria</taxon>
        <taxon>Bdelloidea</taxon>
        <taxon>Philodinida</taxon>
        <taxon>Philodinidae</taxon>
        <taxon>Didymodactylos</taxon>
    </lineage>
</organism>
<dbReference type="Proteomes" id="UP000677228">
    <property type="component" value="Unassembled WGS sequence"/>
</dbReference>
<comment type="caution">
    <text evidence="2">The sequence shown here is derived from an EMBL/GenBank/DDBJ whole genome shotgun (WGS) entry which is preliminary data.</text>
</comment>
<proteinExistence type="predicted"/>
<dbReference type="AlphaFoldDB" id="A0A8S2EQP4"/>
<feature type="region of interest" description="Disordered" evidence="1">
    <location>
        <begin position="1"/>
        <end position="69"/>
    </location>
</feature>
<evidence type="ECO:0000256" key="1">
    <source>
        <dbReference type="SAM" id="MobiDB-lite"/>
    </source>
</evidence>
<sequence length="121" mass="12440">GGSRSSGSGSSGSRNGGSRSSGSGSSGSGSSGSRNGGSRSSGSRSSGSSSVIRTSGIQNIRTGQTIRQPSGTLWTRATKHLILLFFKCDDIQLEYDVSPCNLNLFCFNLIETNKALLSLSL</sequence>
<feature type="compositionally biased region" description="Low complexity" evidence="1">
    <location>
        <begin position="31"/>
        <end position="50"/>
    </location>
</feature>
<feature type="compositionally biased region" description="Low complexity" evidence="1">
    <location>
        <begin position="1"/>
        <end position="23"/>
    </location>
</feature>
<protein>
    <submittedName>
        <fullName evidence="2">Uncharacterized protein</fullName>
    </submittedName>
</protein>
<evidence type="ECO:0000313" key="2">
    <source>
        <dbReference type="EMBL" id="CAF1279918.1"/>
    </source>
</evidence>
<evidence type="ECO:0000313" key="4">
    <source>
        <dbReference type="Proteomes" id="UP000677228"/>
    </source>
</evidence>
<dbReference type="EMBL" id="CAJOBA010039871">
    <property type="protein sequence ID" value="CAF4084793.1"/>
    <property type="molecule type" value="Genomic_DNA"/>
</dbReference>
<evidence type="ECO:0000313" key="3">
    <source>
        <dbReference type="EMBL" id="CAF4084793.1"/>
    </source>
</evidence>
<dbReference type="EMBL" id="CAJNOK010018308">
    <property type="protein sequence ID" value="CAF1279918.1"/>
    <property type="molecule type" value="Genomic_DNA"/>
</dbReference>
<dbReference type="Proteomes" id="UP000682733">
    <property type="component" value="Unassembled WGS sequence"/>
</dbReference>
<reference evidence="2" key="1">
    <citation type="submission" date="2021-02" db="EMBL/GenBank/DDBJ databases">
        <authorList>
            <person name="Nowell W R."/>
        </authorList>
    </citation>
    <scope>NUCLEOTIDE SEQUENCE</scope>
</reference>
<name>A0A8S2EQP4_9BILA</name>
<feature type="compositionally biased region" description="Polar residues" evidence="1">
    <location>
        <begin position="51"/>
        <end position="69"/>
    </location>
</feature>
<accession>A0A8S2EQP4</accession>
<feature type="non-terminal residue" evidence="2">
    <location>
        <position position="1"/>
    </location>
</feature>
<gene>
    <name evidence="2" type="ORF">OVA965_LOCUS27586</name>
    <name evidence="3" type="ORF">TMI583_LOCUS28333</name>
</gene>